<feature type="non-terminal residue" evidence="1">
    <location>
        <position position="1"/>
    </location>
</feature>
<feature type="non-terminal residue" evidence="1">
    <location>
        <position position="105"/>
    </location>
</feature>
<protein>
    <submittedName>
        <fullName evidence="1">Uncharacterized protein</fullName>
    </submittedName>
</protein>
<dbReference type="AlphaFoldDB" id="A0A699VZR2"/>
<organism evidence="1">
    <name type="scientific">Tanacetum cinerariifolium</name>
    <name type="common">Dalmatian daisy</name>
    <name type="synonym">Chrysanthemum cinerariifolium</name>
    <dbReference type="NCBI Taxonomy" id="118510"/>
    <lineage>
        <taxon>Eukaryota</taxon>
        <taxon>Viridiplantae</taxon>
        <taxon>Streptophyta</taxon>
        <taxon>Embryophyta</taxon>
        <taxon>Tracheophyta</taxon>
        <taxon>Spermatophyta</taxon>
        <taxon>Magnoliopsida</taxon>
        <taxon>eudicotyledons</taxon>
        <taxon>Gunneridae</taxon>
        <taxon>Pentapetalae</taxon>
        <taxon>asterids</taxon>
        <taxon>campanulids</taxon>
        <taxon>Asterales</taxon>
        <taxon>Asteraceae</taxon>
        <taxon>Asteroideae</taxon>
        <taxon>Anthemideae</taxon>
        <taxon>Anthemidinae</taxon>
        <taxon>Tanacetum</taxon>
    </lineage>
</organism>
<evidence type="ECO:0000313" key="1">
    <source>
        <dbReference type="EMBL" id="GFD38271.1"/>
    </source>
</evidence>
<accession>A0A699VZR2</accession>
<reference evidence="1" key="1">
    <citation type="journal article" date="2019" name="Sci. Rep.">
        <title>Draft genome of Tanacetum cinerariifolium, the natural source of mosquito coil.</title>
        <authorList>
            <person name="Yamashiro T."/>
            <person name="Shiraishi A."/>
            <person name="Satake H."/>
            <person name="Nakayama K."/>
        </authorList>
    </citation>
    <scope>NUCLEOTIDE SEQUENCE</scope>
</reference>
<dbReference type="EMBL" id="BKCJ011498314">
    <property type="protein sequence ID" value="GFD38271.1"/>
    <property type="molecule type" value="Genomic_DNA"/>
</dbReference>
<gene>
    <name evidence="1" type="ORF">Tci_910240</name>
</gene>
<name>A0A699VZR2_TANCI</name>
<proteinExistence type="predicted"/>
<sequence length="105" mass="11987">NMRRVEKGFSGVETPLFEGMIAVRQPAEEGLVDEQFQVDDAVEENVTEDFRRLRKVGASRRIESSDDMEDVFNQGKMIDDMDKDEGIKLVKDADIAEIRTILNHT</sequence>
<comment type="caution">
    <text evidence="1">The sequence shown here is derived from an EMBL/GenBank/DDBJ whole genome shotgun (WGS) entry which is preliminary data.</text>
</comment>